<feature type="domain" description="Serpin" evidence="3">
    <location>
        <begin position="17"/>
        <end position="384"/>
    </location>
</feature>
<dbReference type="GO" id="GO:0005615">
    <property type="term" value="C:extracellular space"/>
    <property type="evidence" value="ECO:0007669"/>
    <property type="project" value="InterPro"/>
</dbReference>
<dbReference type="InterPro" id="IPR000215">
    <property type="entry name" value="Serpin_fam"/>
</dbReference>
<dbReference type="PANTHER" id="PTHR11461">
    <property type="entry name" value="SERINE PROTEASE INHIBITOR, SERPIN"/>
    <property type="match status" value="1"/>
</dbReference>
<evidence type="ECO:0000256" key="1">
    <source>
        <dbReference type="ARBA" id="ARBA00009500"/>
    </source>
</evidence>
<dbReference type="Proteomes" id="UP001497525">
    <property type="component" value="Unassembled WGS sequence"/>
</dbReference>
<dbReference type="GO" id="GO:0004867">
    <property type="term" value="F:serine-type endopeptidase inhibitor activity"/>
    <property type="evidence" value="ECO:0007669"/>
    <property type="project" value="InterPro"/>
</dbReference>
<reference evidence="4" key="1">
    <citation type="submission" date="2024-06" db="EMBL/GenBank/DDBJ databases">
        <authorList>
            <person name="Liu X."/>
            <person name="Lenzi L."/>
            <person name="Haldenby T S."/>
            <person name="Uol C."/>
        </authorList>
    </citation>
    <scope>NUCLEOTIDE SEQUENCE</scope>
</reference>
<dbReference type="PANTHER" id="PTHR11461:SF211">
    <property type="entry name" value="GH10112P-RELATED"/>
    <property type="match status" value="1"/>
</dbReference>
<organism evidence="4 5">
    <name type="scientific">Calicophoron daubneyi</name>
    <name type="common">Rumen fluke</name>
    <name type="synonym">Paramphistomum daubneyi</name>
    <dbReference type="NCBI Taxonomy" id="300641"/>
    <lineage>
        <taxon>Eukaryota</taxon>
        <taxon>Metazoa</taxon>
        <taxon>Spiralia</taxon>
        <taxon>Lophotrochozoa</taxon>
        <taxon>Platyhelminthes</taxon>
        <taxon>Trematoda</taxon>
        <taxon>Digenea</taxon>
        <taxon>Plagiorchiida</taxon>
        <taxon>Pronocephalata</taxon>
        <taxon>Paramphistomoidea</taxon>
        <taxon>Paramphistomidae</taxon>
        <taxon>Calicophoron</taxon>
    </lineage>
</organism>
<protein>
    <recommendedName>
        <fullName evidence="3">Serpin domain-containing protein</fullName>
    </recommendedName>
</protein>
<dbReference type="EMBL" id="CAXLJL010000823">
    <property type="protein sequence ID" value="CAL5141274.1"/>
    <property type="molecule type" value="Genomic_DNA"/>
</dbReference>
<evidence type="ECO:0000256" key="2">
    <source>
        <dbReference type="RuleBase" id="RU000411"/>
    </source>
</evidence>
<dbReference type="InterPro" id="IPR023796">
    <property type="entry name" value="Serpin_dom"/>
</dbReference>
<dbReference type="Gene3D" id="2.30.39.10">
    <property type="entry name" value="Alpha-1-antitrypsin, domain 1"/>
    <property type="match status" value="1"/>
</dbReference>
<comment type="similarity">
    <text evidence="1 2">Belongs to the serpin family.</text>
</comment>
<dbReference type="SUPFAM" id="SSF56574">
    <property type="entry name" value="Serpins"/>
    <property type="match status" value="1"/>
</dbReference>
<dbReference type="Pfam" id="PF00079">
    <property type="entry name" value="Serpin"/>
    <property type="match status" value="1"/>
</dbReference>
<comment type="caution">
    <text evidence="4">The sequence shown here is derived from an EMBL/GenBank/DDBJ whole genome shotgun (WGS) entry which is preliminary data.</text>
</comment>
<dbReference type="InterPro" id="IPR042185">
    <property type="entry name" value="Serpin_sf_2"/>
</dbReference>
<accession>A0AAV2TXM9</accession>
<dbReference type="InterPro" id="IPR042178">
    <property type="entry name" value="Serpin_sf_1"/>
</dbReference>
<sequence length="389" mass="44405">MDDEHQYVRCPLSVFTTDLYTEFIKQQNDSSLSNLLISPVSIWIALSMIEAGCGGDTRREMISGLRMPGQLQEDKLHKIISNKLMRCFGNDFGVQISFANRLFILKSASIEEKFRKLLQMCYKSDVGELGGLDALFAKQSRINAWVNDNTHRKIRELVPADMVNDDTSLMLINAVYFRGRWQEVFDEEETYDGIFHKLDGSPAIVRMMKGVEYYPFARLDRLNADVVKVPFKQSSWEMLFILPDEISGLPTLLSHLQKPHAIDSILRRKFMLRNIELHIPRFRLNTDPALNLRKILQSLGIRLLFEQERADLGGISEQTPLFLSAIFHNALIEVDERGTRAAVDTATAIDSHEETKCLRMDHAFLIAILYGKSIPVFIGHVVNPQNSVC</sequence>
<name>A0AAV2TXM9_CALDB</name>
<dbReference type="AlphaFoldDB" id="A0AAV2TXM9"/>
<dbReference type="InterPro" id="IPR036186">
    <property type="entry name" value="Serpin_sf"/>
</dbReference>
<dbReference type="SMART" id="SM00093">
    <property type="entry name" value="SERPIN"/>
    <property type="match status" value="1"/>
</dbReference>
<evidence type="ECO:0000313" key="4">
    <source>
        <dbReference type="EMBL" id="CAL5141274.1"/>
    </source>
</evidence>
<dbReference type="Gene3D" id="3.30.497.10">
    <property type="entry name" value="Antithrombin, subunit I, domain 2"/>
    <property type="match status" value="1"/>
</dbReference>
<evidence type="ECO:0000259" key="3">
    <source>
        <dbReference type="SMART" id="SM00093"/>
    </source>
</evidence>
<evidence type="ECO:0000313" key="5">
    <source>
        <dbReference type="Proteomes" id="UP001497525"/>
    </source>
</evidence>
<gene>
    <name evidence="4" type="ORF">CDAUBV1_LOCUS16528</name>
</gene>
<proteinExistence type="inferred from homology"/>